<dbReference type="AlphaFoldDB" id="L8FQC8"/>
<gene>
    <name evidence="1" type="ORF">GMDG_08840</name>
</gene>
<protein>
    <submittedName>
        <fullName evidence="1">Uncharacterized protein</fullName>
    </submittedName>
</protein>
<name>L8FQC8_PSED2</name>
<evidence type="ECO:0000313" key="1">
    <source>
        <dbReference type="EMBL" id="ELR02683.1"/>
    </source>
</evidence>
<dbReference type="Proteomes" id="UP000011064">
    <property type="component" value="Unassembled WGS sequence"/>
</dbReference>
<organism evidence="1 2">
    <name type="scientific">Pseudogymnoascus destructans (strain ATCC MYA-4855 / 20631-21)</name>
    <name type="common">Bat white-nose syndrome fungus</name>
    <name type="synonym">Geomyces destructans</name>
    <dbReference type="NCBI Taxonomy" id="658429"/>
    <lineage>
        <taxon>Eukaryota</taxon>
        <taxon>Fungi</taxon>
        <taxon>Dikarya</taxon>
        <taxon>Ascomycota</taxon>
        <taxon>Pezizomycotina</taxon>
        <taxon>Leotiomycetes</taxon>
        <taxon>Thelebolales</taxon>
        <taxon>Thelebolaceae</taxon>
        <taxon>Pseudogymnoascus</taxon>
    </lineage>
</organism>
<dbReference type="HOGENOM" id="CLU_2085805_0_0_1"/>
<proteinExistence type="predicted"/>
<keyword evidence="2" id="KW-1185">Reference proteome</keyword>
<reference evidence="2" key="1">
    <citation type="submission" date="2010-09" db="EMBL/GenBank/DDBJ databases">
        <title>The genome sequence of Geomyces destructans 20631-21.</title>
        <authorList>
            <consortium name="The Broad Institute Genome Sequencing Platform"/>
            <person name="Cuomo C.A."/>
            <person name="Blehert D.S."/>
            <person name="Lorch J.M."/>
            <person name="Young S.K."/>
            <person name="Zeng Q."/>
            <person name="Gargeya S."/>
            <person name="Fitzgerald M."/>
            <person name="Haas B."/>
            <person name="Abouelleil A."/>
            <person name="Alvarado L."/>
            <person name="Arachchi H.M."/>
            <person name="Berlin A."/>
            <person name="Brown A."/>
            <person name="Chapman S.B."/>
            <person name="Chen Z."/>
            <person name="Dunbar C."/>
            <person name="Freedman E."/>
            <person name="Gearin G."/>
            <person name="Gellesch M."/>
            <person name="Goldberg J."/>
            <person name="Griggs A."/>
            <person name="Gujja S."/>
            <person name="Heiman D."/>
            <person name="Howarth C."/>
            <person name="Larson L."/>
            <person name="Lui A."/>
            <person name="MacDonald P.J.P."/>
            <person name="Montmayeur A."/>
            <person name="Murphy C."/>
            <person name="Neiman D."/>
            <person name="Pearson M."/>
            <person name="Priest M."/>
            <person name="Roberts A."/>
            <person name="Saif S."/>
            <person name="Shea T."/>
            <person name="Shenoy N."/>
            <person name="Sisk P."/>
            <person name="Stolte C."/>
            <person name="Sykes S."/>
            <person name="Wortman J."/>
            <person name="Nusbaum C."/>
            <person name="Birren B."/>
        </authorList>
    </citation>
    <scope>NUCLEOTIDE SEQUENCE [LARGE SCALE GENOMIC DNA]</scope>
    <source>
        <strain evidence="2">ATCC MYA-4855 / 20631-21</strain>
    </source>
</reference>
<dbReference type="EMBL" id="GL574407">
    <property type="protein sequence ID" value="ELR02683.1"/>
    <property type="molecule type" value="Genomic_DNA"/>
</dbReference>
<dbReference type="VEuPathDB" id="FungiDB:GMDG_08840"/>
<accession>L8FQC8</accession>
<dbReference type="InParanoid" id="L8FQC8"/>
<evidence type="ECO:0000313" key="2">
    <source>
        <dbReference type="Proteomes" id="UP000011064"/>
    </source>
</evidence>
<sequence length="117" mass="11693">MEFGTCATAHMHSSYAGQIAVSADYTISGGSLYHWWSETAGGSVAVIGRTVTLTGTPAFTAFANATIVAQIVAVSNTYSGSATGSRYSVTLNGVILSSGATLPGSTAGTTATGGQYN</sequence>